<dbReference type="InterPro" id="IPR029058">
    <property type="entry name" value="AB_hydrolase_fold"/>
</dbReference>
<protein>
    <submittedName>
        <fullName evidence="4">ABH15-like protein</fullName>
    </submittedName>
</protein>
<organism evidence="4 5">
    <name type="scientific">Mya arenaria</name>
    <name type="common">Soft-shell clam</name>
    <dbReference type="NCBI Taxonomy" id="6604"/>
    <lineage>
        <taxon>Eukaryota</taxon>
        <taxon>Metazoa</taxon>
        <taxon>Spiralia</taxon>
        <taxon>Lophotrochozoa</taxon>
        <taxon>Mollusca</taxon>
        <taxon>Bivalvia</taxon>
        <taxon>Autobranchia</taxon>
        <taxon>Heteroconchia</taxon>
        <taxon>Euheterodonta</taxon>
        <taxon>Imparidentia</taxon>
        <taxon>Neoheterodontei</taxon>
        <taxon>Myida</taxon>
        <taxon>Myoidea</taxon>
        <taxon>Myidae</taxon>
        <taxon>Mya</taxon>
    </lineage>
</organism>
<feature type="transmembrane region" description="Helical" evidence="2">
    <location>
        <begin position="12"/>
        <end position="34"/>
    </location>
</feature>
<evidence type="ECO:0000259" key="3">
    <source>
        <dbReference type="Pfam" id="PF00561"/>
    </source>
</evidence>
<dbReference type="InterPro" id="IPR050960">
    <property type="entry name" value="AB_hydrolase_4_sf"/>
</dbReference>
<dbReference type="InterPro" id="IPR012020">
    <property type="entry name" value="ABHD4"/>
</dbReference>
<keyword evidence="2" id="KW-1133">Transmembrane helix</keyword>
<accession>A0ABY7DYV3</accession>
<dbReference type="SUPFAM" id="SSF53474">
    <property type="entry name" value="alpha/beta-Hydrolases"/>
    <property type="match status" value="1"/>
</dbReference>
<evidence type="ECO:0000256" key="2">
    <source>
        <dbReference type="SAM" id="Phobius"/>
    </source>
</evidence>
<name>A0ABY7DYV3_MYAAR</name>
<dbReference type="Pfam" id="PF00561">
    <property type="entry name" value="Abhydrolase_1"/>
    <property type="match status" value="1"/>
</dbReference>
<evidence type="ECO:0000313" key="5">
    <source>
        <dbReference type="Proteomes" id="UP001164746"/>
    </source>
</evidence>
<dbReference type="InterPro" id="IPR000073">
    <property type="entry name" value="AB_hydrolase_1"/>
</dbReference>
<dbReference type="Proteomes" id="UP001164746">
    <property type="component" value="Chromosome 4"/>
</dbReference>
<dbReference type="PIRSF" id="PIRSF005211">
    <property type="entry name" value="Ab_hydro_YheT"/>
    <property type="match status" value="1"/>
</dbReference>
<dbReference type="EMBL" id="CP111015">
    <property type="protein sequence ID" value="WAR01339.1"/>
    <property type="molecule type" value="Genomic_DNA"/>
</dbReference>
<gene>
    <name evidence="4" type="ORF">MAR_007897</name>
</gene>
<dbReference type="PANTHER" id="PTHR10794:SF93">
    <property type="entry name" value="SERINE AMINOPEPTIDASE S33 DOMAIN-CONTAINING PROTEIN"/>
    <property type="match status" value="1"/>
</dbReference>
<sequence length="410" mass="46796">MFFAVYSGITSIPIIVAIFGTIIVSGFIYVSSFLKPSSTIPKLYFKESALASHLLKRCRLMNRKFDPPWYLRNEHVQTIVSYLIPKISKEFDREYLQIKDRGVVALDWALHVSVYKRKRCTVLIILPGLTASAYDVSNMCSLAAHKGFRPVVFNPRGFGNSVLTTAKILSTGDPYDMREVVKYIHGRFPKALVSMVGYGTGCSIMLSYLGEFGSSANICASACISACFDSPERISKGIQGIYDIFYMLKLKFILNAHSKTFSKIVNFHELLNCWSYKRFEEILYSKLYNISSVDDFIERNNPLRDADEIAVPLLFINSLDDPFYSKMKIPYELCKYYPHILMVSTNKGGHCGFIDKLWDVSWAETLALDYLDSVLDFTNKGHRINYDFEVKDISLIEDLFKLKAMNSEEK</sequence>
<keyword evidence="2" id="KW-0812">Transmembrane</keyword>
<evidence type="ECO:0000313" key="4">
    <source>
        <dbReference type="EMBL" id="WAR01339.1"/>
    </source>
</evidence>
<comment type="similarity">
    <text evidence="1">Belongs to the AB hydrolase superfamily. AB hydrolase 4 family.</text>
</comment>
<feature type="domain" description="AB hydrolase-1" evidence="3">
    <location>
        <begin position="122"/>
        <end position="356"/>
    </location>
</feature>
<dbReference type="PANTHER" id="PTHR10794">
    <property type="entry name" value="ABHYDROLASE DOMAIN-CONTAINING PROTEIN"/>
    <property type="match status" value="1"/>
</dbReference>
<keyword evidence="5" id="KW-1185">Reference proteome</keyword>
<keyword evidence="2" id="KW-0472">Membrane</keyword>
<proteinExistence type="inferred from homology"/>
<dbReference type="Gene3D" id="3.40.50.1820">
    <property type="entry name" value="alpha/beta hydrolase"/>
    <property type="match status" value="1"/>
</dbReference>
<reference evidence="4" key="1">
    <citation type="submission" date="2022-11" db="EMBL/GenBank/DDBJ databases">
        <title>Centuries of genome instability and evolution in soft-shell clam transmissible cancer (bioRxiv).</title>
        <authorList>
            <person name="Hart S.F.M."/>
            <person name="Yonemitsu M.A."/>
            <person name="Giersch R.M."/>
            <person name="Beal B.F."/>
            <person name="Arriagada G."/>
            <person name="Davis B.W."/>
            <person name="Ostrander E.A."/>
            <person name="Goff S.P."/>
            <person name="Metzger M.J."/>
        </authorList>
    </citation>
    <scope>NUCLEOTIDE SEQUENCE</scope>
    <source>
        <strain evidence="4">MELC-2E11</strain>
        <tissue evidence="4">Siphon/mantle</tissue>
    </source>
</reference>
<evidence type="ECO:0000256" key="1">
    <source>
        <dbReference type="ARBA" id="ARBA00010884"/>
    </source>
</evidence>